<evidence type="ECO:0000313" key="8">
    <source>
        <dbReference type="Proteomes" id="UP000062645"/>
    </source>
</evidence>
<dbReference type="OrthoDB" id="9799147at2"/>
<dbReference type="GO" id="GO:0016747">
    <property type="term" value="F:acyltransferase activity, transferring groups other than amino-acyl groups"/>
    <property type="evidence" value="ECO:0007669"/>
    <property type="project" value="InterPro"/>
</dbReference>
<evidence type="ECO:0000256" key="1">
    <source>
        <dbReference type="ARBA" id="ARBA00022491"/>
    </source>
</evidence>
<protein>
    <submittedName>
        <fullName evidence="7">GCN5 family acetyltransferase</fullName>
    </submittedName>
</protein>
<reference evidence="7 8" key="2">
    <citation type="journal article" date="2016" name="Genome Announc.">
        <title>Draft Genome Sequence of the N2-Fixing Cyanobacterium Nostoc piscinale CENA21, Isolated from the Brazilian Amazon Floodplain.</title>
        <authorList>
            <person name="Leao T."/>
            <person name="Guimaraes P.I."/>
            <person name="de Melo A.G."/>
            <person name="Ramos R.T."/>
            <person name="Leao P.N."/>
            <person name="Silva A."/>
            <person name="Fiore M.F."/>
            <person name="Schneider M.P."/>
        </authorList>
    </citation>
    <scope>NUCLEOTIDE SEQUENCE [LARGE SCALE GENOMIC DNA]</scope>
    <source>
        <strain evidence="7 8">CENA21</strain>
    </source>
</reference>
<dbReference type="PANTHER" id="PTHR36449">
    <property type="entry name" value="ACETYLTRANSFERASE-RELATED"/>
    <property type="match status" value="1"/>
</dbReference>
<accession>A0A0M4T925</accession>
<dbReference type="STRING" id="224013.ACX27_03990"/>
<comment type="catalytic activity">
    <reaction evidence="5">
        <text>glycyl-tRNA(Gly) + acetyl-CoA = N-acetylglycyl-tRNA(Gly) + CoA + H(+)</text>
        <dbReference type="Rhea" id="RHEA:81867"/>
        <dbReference type="Rhea" id="RHEA-COMP:9683"/>
        <dbReference type="Rhea" id="RHEA-COMP:19766"/>
        <dbReference type="ChEBI" id="CHEBI:15378"/>
        <dbReference type="ChEBI" id="CHEBI:57287"/>
        <dbReference type="ChEBI" id="CHEBI:57288"/>
        <dbReference type="ChEBI" id="CHEBI:78522"/>
        <dbReference type="ChEBI" id="CHEBI:232036"/>
    </reaction>
</comment>
<dbReference type="RefSeq" id="WP_062298126.1">
    <property type="nucleotide sequence ID" value="NZ_CP012036.1"/>
</dbReference>
<keyword evidence="8" id="KW-1185">Reference proteome</keyword>
<reference evidence="8" key="1">
    <citation type="submission" date="2015-07" db="EMBL/GenBank/DDBJ databases">
        <title>Genome Of Nitrogen-Fixing Cyanobacterium Nostoc piscinale CENA21 From Solimoes/Amazon River Floodplain Sediments And Comparative Genomics To Uncover Biosynthetic Natural Products Potential.</title>
        <authorList>
            <person name="Leao T.F."/>
            <person name="Leao P.N."/>
            <person name="Guimaraes P.I."/>
            <person name="de Melo A.G.C."/>
            <person name="Ramos R.T.J."/>
            <person name="Silva A."/>
            <person name="Fiore M.F."/>
            <person name="Schneider M.P.C."/>
        </authorList>
    </citation>
    <scope>NUCLEOTIDE SEQUENCE [LARGE SCALE GENOMIC DNA]</scope>
    <source>
        <strain evidence="8">CENA21</strain>
    </source>
</reference>
<sequence>MTSNNLYIAKLSKSHNLKNFDCGNFDLNNYLIKYALKNQQADSSTTYIACLEENVIGYYTLTVASVIHENAPPRISKGLPQYPIPVVLLARLAVSKEFQKKGIGRGLLKNCLIRVNEAADLIGIRALLVHAKDEKVRDWYQQFDFEPSPTDPLHLFLMLKDIHAILES</sequence>
<dbReference type="InterPro" id="IPR000182">
    <property type="entry name" value="GNAT_dom"/>
</dbReference>
<dbReference type="Pfam" id="PF13508">
    <property type="entry name" value="Acetyltransf_7"/>
    <property type="match status" value="1"/>
</dbReference>
<dbReference type="PATRIC" id="fig|224013.5.peg.958"/>
<evidence type="ECO:0000313" key="7">
    <source>
        <dbReference type="EMBL" id="ALF56241.1"/>
    </source>
</evidence>
<dbReference type="EMBL" id="CP012036">
    <property type="protein sequence ID" value="ALF56241.1"/>
    <property type="molecule type" value="Genomic_DNA"/>
</dbReference>
<evidence type="ECO:0000259" key="6">
    <source>
        <dbReference type="PROSITE" id="PS51186"/>
    </source>
</evidence>
<evidence type="ECO:0000256" key="4">
    <source>
        <dbReference type="ARBA" id="ARBA00023315"/>
    </source>
</evidence>
<keyword evidence="2" id="KW-1277">Toxin-antitoxin system</keyword>
<dbReference type="SUPFAM" id="SSF55729">
    <property type="entry name" value="Acyl-CoA N-acyltransferases (Nat)"/>
    <property type="match status" value="1"/>
</dbReference>
<organism evidence="7 8">
    <name type="scientific">Nostoc piscinale CENA21</name>
    <dbReference type="NCBI Taxonomy" id="224013"/>
    <lineage>
        <taxon>Bacteria</taxon>
        <taxon>Bacillati</taxon>
        <taxon>Cyanobacteriota</taxon>
        <taxon>Cyanophyceae</taxon>
        <taxon>Nostocales</taxon>
        <taxon>Nostocaceae</taxon>
        <taxon>Nostoc</taxon>
    </lineage>
</organism>
<evidence type="ECO:0000256" key="5">
    <source>
        <dbReference type="ARBA" id="ARBA00049880"/>
    </source>
</evidence>
<dbReference type="InterPro" id="IPR016181">
    <property type="entry name" value="Acyl_CoA_acyltransferase"/>
</dbReference>
<gene>
    <name evidence="7" type="ORF">ACX27_03990</name>
</gene>
<dbReference type="Proteomes" id="UP000062645">
    <property type="component" value="Chromosome"/>
</dbReference>
<evidence type="ECO:0000256" key="2">
    <source>
        <dbReference type="ARBA" id="ARBA00022649"/>
    </source>
</evidence>
<keyword evidence="4" id="KW-0012">Acyltransferase</keyword>
<dbReference type="AlphaFoldDB" id="A0A0M4T925"/>
<dbReference type="PROSITE" id="PS51186">
    <property type="entry name" value="GNAT"/>
    <property type="match status" value="1"/>
</dbReference>
<feature type="domain" description="N-acetyltransferase" evidence="6">
    <location>
        <begin position="4"/>
        <end position="163"/>
    </location>
</feature>
<keyword evidence="1" id="KW-0678">Repressor</keyword>
<name>A0A0M4T925_9NOSO</name>
<dbReference type="CDD" id="cd04301">
    <property type="entry name" value="NAT_SF"/>
    <property type="match status" value="1"/>
</dbReference>
<dbReference type="KEGG" id="npz:ACX27_03990"/>
<proteinExistence type="predicted"/>
<dbReference type="Gene3D" id="3.40.630.30">
    <property type="match status" value="1"/>
</dbReference>
<keyword evidence="3 7" id="KW-0808">Transferase</keyword>
<dbReference type="PANTHER" id="PTHR36449:SF1">
    <property type="entry name" value="ACETYLTRANSFERASE"/>
    <property type="match status" value="1"/>
</dbReference>
<evidence type="ECO:0000256" key="3">
    <source>
        <dbReference type="ARBA" id="ARBA00022679"/>
    </source>
</evidence>